<evidence type="ECO:0000313" key="3">
    <source>
        <dbReference type="Proteomes" id="UP000678513"/>
    </source>
</evidence>
<reference evidence="2 3" key="1">
    <citation type="submission" date="2021-03" db="EMBL/GenBank/DDBJ databases">
        <title>Human Oral Microbial Genomes.</title>
        <authorList>
            <person name="Johnston C.D."/>
            <person name="Chen T."/>
            <person name="Dewhirst F.E."/>
        </authorList>
    </citation>
    <scope>NUCLEOTIDE SEQUENCE [LARGE SCALE GENOMIC DNA]</scope>
    <source>
        <strain evidence="2 3">DSMZ 100122</strain>
    </source>
</reference>
<sequence>MDATALLMDAAHRPVETARAVLDGISDEALHAMPGGHGNSIAWLIWHAARQWDYQLAELAGEDQVWVTGEWGGRLGIDRGAKEIGFGDSPDDVARLRVKAPAALLDYLTAVTEAFTRYAGSLSAASLDDVVDTRWDPPVTRGVRLISVIDDAVTHLGQAAYARGLVENWRIGY</sequence>
<dbReference type="EMBL" id="CP072384">
    <property type="protein sequence ID" value="QUC08824.1"/>
    <property type="molecule type" value="Genomic_DNA"/>
</dbReference>
<name>A0ABX7Y7F2_9ACTN</name>
<gene>
    <name evidence="2" type="ORF">J5A65_03560</name>
</gene>
<proteinExistence type="predicted"/>
<evidence type="ECO:0000313" key="2">
    <source>
        <dbReference type="EMBL" id="QUC08824.1"/>
    </source>
</evidence>
<dbReference type="RefSeq" id="WP_212325399.1">
    <property type="nucleotide sequence ID" value="NZ_AP024463.1"/>
</dbReference>
<dbReference type="Pfam" id="PF12867">
    <property type="entry name" value="DinB_2"/>
    <property type="match status" value="1"/>
</dbReference>
<dbReference type="InterPro" id="IPR034660">
    <property type="entry name" value="DinB/YfiT-like"/>
</dbReference>
<organism evidence="2 3">
    <name type="scientific">Arachnia rubra</name>
    <dbReference type="NCBI Taxonomy" id="1547448"/>
    <lineage>
        <taxon>Bacteria</taxon>
        <taxon>Bacillati</taxon>
        <taxon>Actinomycetota</taxon>
        <taxon>Actinomycetes</taxon>
        <taxon>Propionibacteriales</taxon>
        <taxon>Propionibacteriaceae</taxon>
        <taxon>Arachnia</taxon>
    </lineage>
</organism>
<dbReference type="Proteomes" id="UP000678513">
    <property type="component" value="Chromosome"/>
</dbReference>
<protein>
    <submittedName>
        <fullName evidence="2">DUF664 domain-containing protein</fullName>
    </submittedName>
</protein>
<evidence type="ECO:0000259" key="1">
    <source>
        <dbReference type="Pfam" id="PF12867"/>
    </source>
</evidence>
<dbReference type="InterPro" id="IPR024775">
    <property type="entry name" value="DinB-like"/>
</dbReference>
<dbReference type="NCBIfam" id="NF047843">
    <property type="entry name" value="MST_Rv0443"/>
    <property type="match status" value="1"/>
</dbReference>
<keyword evidence="3" id="KW-1185">Reference proteome</keyword>
<accession>A0ABX7Y7F2</accession>
<dbReference type="SUPFAM" id="SSF109854">
    <property type="entry name" value="DinB/YfiT-like putative metalloenzymes"/>
    <property type="match status" value="1"/>
</dbReference>
<feature type="domain" description="DinB-like" evidence="1">
    <location>
        <begin position="18"/>
        <end position="158"/>
    </location>
</feature>
<dbReference type="Gene3D" id="1.20.120.450">
    <property type="entry name" value="dinb family like domain"/>
    <property type="match status" value="1"/>
</dbReference>